<gene>
    <name evidence="2" type="ORF">PLEOSDRAFT_1090199</name>
</gene>
<reference evidence="3" key="1">
    <citation type="journal article" date="2014" name="Proc. Natl. Acad. Sci. U.S.A.">
        <title>Extensive sampling of basidiomycete genomes demonstrates inadequacy of the white-rot/brown-rot paradigm for wood decay fungi.</title>
        <authorList>
            <person name="Riley R."/>
            <person name="Salamov A.A."/>
            <person name="Brown D.W."/>
            <person name="Nagy L.G."/>
            <person name="Floudas D."/>
            <person name="Held B.W."/>
            <person name="Levasseur A."/>
            <person name="Lombard V."/>
            <person name="Morin E."/>
            <person name="Otillar R."/>
            <person name="Lindquist E.A."/>
            <person name="Sun H."/>
            <person name="LaButti K.M."/>
            <person name="Schmutz J."/>
            <person name="Jabbour D."/>
            <person name="Luo H."/>
            <person name="Baker S.E."/>
            <person name="Pisabarro A.G."/>
            <person name="Walton J.D."/>
            <person name="Blanchette R.A."/>
            <person name="Henrissat B."/>
            <person name="Martin F."/>
            <person name="Cullen D."/>
            <person name="Hibbett D.S."/>
            <person name="Grigoriev I.V."/>
        </authorList>
    </citation>
    <scope>NUCLEOTIDE SEQUENCE [LARGE SCALE GENOMIC DNA]</scope>
    <source>
        <strain evidence="3">PC15</strain>
    </source>
</reference>
<feature type="compositionally biased region" description="Polar residues" evidence="1">
    <location>
        <begin position="7"/>
        <end position="16"/>
    </location>
</feature>
<organism evidence="2 3">
    <name type="scientific">Pleurotus ostreatus (strain PC15)</name>
    <name type="common">Oyster mushroom</name>
    <dbReference type="NCBI Taxonomy" id="1137138"/>
    <lineage>
        <taxon>Eukaryota</taxon>
        <taxon>Fungi</taxon>
        <taxon>Dikarya</taxon>
        <taxon>Basidiomycota</taxon>
        <taxon>Agaricomycotina</taxon>
        <taxon>Agaricomycetes</taxon>
        <taxon>Agaricomycetidae</taxon>
        <taxon>Agaricales</taxon>
        <taxon>Pleurotineae</taxon>
        <taxon>Pleurotaceae</taxon>
        <taxon>Pleurotus</taxon>
    </lineage>
</organism>
<name>A0A067NG72_PLEO1</name>
<accession>A0A067NG72</accession>
<evidence type="ECO:0000256" key="1">
    <source>
        <dbReference type="SAM" id="MobiDB-lite"/>
    </source>
</evidence>
<protein>
    <submittedName>
        <fullName evidence="2">Uncharacterized protein</fullName>
    </submittedName>
</protein>
<dbReference type="InParanoid" id="A0A067NG72"/>
<evidence type="ECO:0000313" key="2">
    <source>
        <dbReference type="EMBL" id="KDQ25970.1"/>
    </source>
</evidence>
<evidence type="ECO:0000313" key="3">
    <source>
        <dbReference type="Proteomes" id="UP000027073"/>
    </source>
</evidence>
<dbReference type="AlphaFoldDB" id="A0A067NG72"/>
<dbReference type="VEuPathDB" id="FungiDB:PLEOSDRAFT_1090199"/>
<feature type="region of interest" description="Disordered" evidence="1">
    <location>
        <begin position="1"/>
        <end position="44"/>
    </location>
</feature>
<dbReference type="HOGENOM" id="CLU_1687412_0_0_1"/>
<proteinExistence type="predicted"/>
<dbReference type="EMBL" id="KL198010">
    <property type="protein sequence ID" value="KDQ25970.1"/>
    <property type="molecule type" value="Genomic_DNA"/>
</dbReference>
<sequence length="156" mass="17102">MYGPTLSHFTGQTTLDPSELSGQLRPSDPPVPPHPNASLNTVPTRHPQYNNPSVYVLPPLSHCFCHLVITKSTSTPRLLLSTEAAVTPFAIAFSSYTINSSDCDYGRRHPRYPLSYVLIIPWLAPVTHVPSIVIIESSVSSNVYTTHSSTCSRCPQ</sequence>
<dbReference type="Proteomes" id="UP000027073">
    <property type="component" value="Unassembled WGS sequence"/>
</dbReference>